<evidence type="ECO:0000256" key="2">
    <source>
        <dbReference type="ARBA" id="ARBA00022723"/>
    </source>
</evidence>
<reference evidence="7" key="1">
    <citation type="journal article" date="2014" name="Proc. Natl. Acad. Sci. U.S.A.">
        <title>Extensive sampling of basidiomycete genomes demonstrates inadequacy of the white-rot/brown-rot paradigm for wood decay fungi.</title>
        <authorList>
            <person name="Riley R."/>
            <person name="Salamov A.A."/>
            <person name="Brown D.W."/>
            <person name="Nagy L.G."/>
            <person name="Floudas D."/>
            <person name="Held B.W."/>
            <person name="Levasseur A."/>
            <person name="Lombard V."/>
            <person name="Morin E."/>
            <person name="Otillar R."/>
            <person name="Lindquist E.A."/>
            <person name="Sun H."/>
            <person name="LaButti K.M."/>
            <person name="Schmutz J."/>
            <person name="Jabbour D."/>
            <person name="Luo H."/>
            <person name="Baker S.E."/>
            <person name="Pisabarro A.G."/>
            <person name="Walton J.D."/>
            <person name="Blanchette R.A."/>
            <person name="Henrissat B."/>
            <person name="Martin F."/>
            <person name="Cullen D."/>
            <person name="Hibbett D.S."/>
            <person name="Grigoriev I.V."/>
        </authorList>
    </citation>
    <scope>NUCLEOTIDE SEQUENCE [LARGE SCALE GENOMIC DNA]</scope>
    <source>
        <strain evidence="7">PC15</strain>
    </source>
</reference>
<dbReference type="InterPro" id="IPR036291">
    <property type="entry name" value="NAD(P)-bd_dom_sf"/>
</dbReference>
<comment type="cofactor">
    <cofactor evidence="1">
        <name>Zn(2+)</name>
        <dbReference type="ChEBI" id="CHEBI:29105"/>
    </cofactor>
</comment>
<dbReference type="AlphaFoldDB" id="A0A067PBA2"/>
<evidence type="ECO:0000313" key="6">
    <source>
        <dbReference type="EMBL" id="KDQ33692.1"/>
    </source>
</evidence>
<keyword evidence="3" id="KW-0862">Zinc</keyword>
<evidence type="ECO:0000259" key="5">
    <source>
        <dbReference type="Pfam" id="PF08240"/>
    </source>
</evidence>
<dbReference type="InterPro" id="IPR013149">
    <property type="entry name" value="ADH-like_C"/>
</dbReference>
<dbReference type="InterPro" id="IPR011032">
    <property type="entry name" value="GroES-like_sf"/>
</dbReference>
<dbReference type="InterPro" id="IPR013154">
    <property type="entry name" value="ADH-like_N"/>
</dbReference>
<dbReference type="Gene3D" id="3.90.180.10">
    <property type="entry name" value="Medium-chain alcohol dehydrogenases, catalytic domain"/>
    <property type="match status" value="1"/>
</dbReference>
<dbReference type="InParanoid" id="A0A067PBA2"/>
<dbReference type="Pfam" id="PF08240">
    <property type="entry name" value="ADH_N"/>
    <property type="match status" value="1"/>
</dbReference>
<gene>
    <name evidence="6" type="ORF">PLEOSDRAFT_1061348</name>
</gene>
<sequence length="436" mass="46860">MGSNEQKGSLQKAARWHPPAYDVRVEMIPIPSIVHPDDAIVKVKYTAVCGSDLHIYRGHGTTVNAHTMGHEFIGEIITLGESFRSDVVDRPALYSTLRVGDKVVSPFTTNCGECHVCRLGYTGRCTAGLLFGCDALDGGQAQYVRVPKAGSTLFSLSKPTWNSTLSGPERAKALAGLNDSSLLLLADILPTGVFAAIQTTSHPKVLPMINGLPWPYALNPDQASDLEKQVLTPEDRLLVFAIVGLGPVGICAAVSLLDVLARRQLPYKIVAIDPLEARREKMKAVYDKIGSDGKGQGEFAVASIDEAKALVQTLTGGVGCTAVLEIVGNNSAISLAYDLVRAFGAIVSVGVHGEPSVPFTGRQLYNKNVSFDFGRCPARAMFPPAFDLLVKRQDVFGGVGEPTSLIDRIISLDDAPEAYKKFDKGEWGKVILDPWK</sequence>
<dbReference type="VEuPathDB" id="FungiDB:PLEOSDRAFT_1061348"/>
<name>A0A067PBA2_PLEO1</name>
<evidence type="ECO:0000256" key="3">
    <source>
        <dbReference type="ARBA" id="ARBA00022833"/>
    </source>
</evidence>
<feature type="domain" description="Alcohol dehydrogenase-like C-terminal" evidence="4">
    <location>
        <begin position="267"/>
        <end position="389"/>
    </location>
</feature>
<dbReference type="HOGENOM" id="CLU_026673_11_3_1"/>
<evidence type="ECO:0000313" key="7">
    <source>
        <dbReference type="Proteomes" id="UP000027073"/>
    </source>
</evidence>
<dbReference type="STRING" id="1137138.A0A067PBA2"/>
<evidence type="ECO:0000259" key="4">
    <source>
        <dbReference type="Pfam" id="PF00107"/>
    </source>
</evidence>
<keyword evidence="2" id="KW-0479">Metal-binding</keyword>
<accession>A0A067PBA2</accession>
<evidence type="ECO:0000256" key="1">
    <source>
        <dbReference type="ARBA" id="ARBA00001947"/>
    </source>
</evidence>
<dbReference type="Pfam" id="PF00107">
    <property type="entry name" value="ADH_zinc_N"/>
    <property type="match status" value="1"/>
</dbReference>
<protein>
    <submittedName>
        <fullName evidence="6">Uncharacterized protein</fullName>
    </submittedName>
</protein>
<dbReference type="Gene3D" id="3.40.50.720">
    <property type="entry name" value="NAD(P)-binding Rossmann-like Domain"/>
    <property type="match status" value="2"/>
</dbReference>
<organism evidence="6 7">
    <name type="scientific">Pleurotus ostreatus (strain PC15)</name>
    <name type="common">Oyster mushroom</name>
    <dbReference type="NCBI Taxonomy" id="1137138"/>
    <lineage>
        <taxon>Eukaryota</taxon>
        <taxon>Fungi</taxon>
        <taxon>Dikarya</taxon>
        <taxon>Basidiomycota</taxon>
        <taxon>Agaricomycotina</taxon>
        <taxon>Agaricomycetes</taxon>
        <taxon>Agaricomycetidae</taxon>
        <taxon>Agaricales</taxon>
        <taxon>Pleurotineae</taxon>
        <taxon>Pleurotaceae</taxon>
        <taxon>Pleurotus</taxon>
    </lineage>
</organism>
<dbReference type="SUPFAM" id="SSF51735">
    <property type="entry name" value="NAD(P)-binding Rossmann-fold domains"/>
    <property type="match status" value="1"/>
</dbReference>
<dbReference type="GO" id="GO:0046872">
    <property type="term" value="F:metal ion binding"/>
    <property type="evidence" value="ECO:0007669"/>
    <property type="project" value="UniProtKB-KW"/>
</dbReference>
<dbReference type="OrthoDB" id="3941538at2759"/>
<dbReference type="PANTHER" id="PTHR42813">
    <property type="entry name" value="ZINC-TYPE ALCOHOL DEHYDROGENASE-LIKE"/>
    <property type="match status" value="1"/>
</dbReference>
<proteinExistence type="predicted"/>
<dbReference type="EMBL" id="KL198004">
    <property type="protein sequence ID" value="KDQ33692.1"/>
    <property type="molecule type" value="Genomic_DNA"/>
</dbReference>
<dbReference type="Proteomes" id="UP000027073">
    <property type="component" value="Unassembled WGS sequence"/>
</dbReference>
<dbReference type="SUPFAM" id="SSF50129">
    <property type="entry name" value="GroES-like"/>
    <property type="match status" value="1"/>
</dbReference>
<feature type="domain" description="Alcohol dehydrogenase-like N-terminal" evidence="5">
    <location>
        <begin position="36"/>
        <end position="149"/>
    </location>
</feature>
<dbReference type="PANTHER" id="PTHR42813:SF2">
    <property type="entry name" value="DEHYDROGENASE, ZINC-CONTAINING, PUTATIVE (AFU_ORTHOLOGUE AFUA_2G02810)-RELATED"/>
    <property type="match status" value="1"/>
</dbReference>